<dbReference type="Gene3D" id="3.30.1150.10">
    <property type="match status" value="1"/>
</dbReference>
<dbReference type="AlphaFoldDB" id="Q07MX9"/>
<dbReference type="HOGENOM" id="CLU_147165_0_0_5"/>
<feature type="signal peptide" evidence="2">
    <location>
        <begin position="1"/>
        <end position="21"/>
    </location>
</feature>
<dbReference type="OrthoDB" id="7997311at2"/>
<dbReference type="SUPFAM" id="SSF74653">
    <property type="entry name" value="TolA/TonB C-terminal domain"/>
    <property type="match status" value="1"/>
</dbReference>
<evidence type="ECO:0000256" key="2">
    <source>
        <dbReference type="SAM" id="SignalP"/>
    </source>
</evidence>
<proteinExistence type="predicted"/>
<protein>
    <recommendedName>
        <fullName evidence="4">TonB C-terminal domain-containing protein</fullName>
    </recommendedName>
</protein>
<feature type="region of interest" description="Disordered" evidence="1">
    <location>
        <begin position="125"/>
        <end position="146"/>
    </location>
</feature>
<feature type="chain" id="PRO_5004166274" description="TonB C-terminal domain-containing protein" evidence="2">
    <location>
        <begin position="22"/>
        <end position="146"/>
    </location>
</feature>
<keyword evidence="2" id="KW-0732">Signal</keyword>
<name>Q07MX9_RHOP5</name>
<organism evidence="3">
    <name type="scientific">Rhodopseudomonas palustris (strain BisA53)</name>
    <dbReference type="NCBI Taxonomy" id="316055"/>
    <lineage>
        <taxon>Bacteria</taxon>
        <taxon>Pseudomonadati</taxon>
        <taxon>Pseudomonadota</taxon>
        <taxon>Alphaproteobacteria</taxon>
        <taxon>Hyphomicrobiales</taxon>
        <taxon>Nitrobacteraceae</taxon>
        <taxon>Rhodopseudomonas</taxon>
    </lineage>
</organism>
<accession>Q07MX9</accession>
<evidence type="ECO:0008006" key="4">
    <source>
        <dbReference type="Google" id="ProtNLM"/>
    </source>
</evidence>
<dbReference type="KEGG" id="rpe:RPE_2768"/>
<evidence type="ECO:0000313" key="3">
    <source>
        <dbReference type="EMBL" id="ABJ06705.1"/>
    </source>
</evidence>
<dbReference type="STRING" id="316055.RPE_2768"/>
<reference evidence="3" key="1">
    <citation type="submission" date="2006-09" db="EMBL/GenBank/DDBJ databases">
        <title>Complete sequence of Rhodopseudomonas palustris BisA53.</title>
        <authorList>
            <consortium name="US DOE Joint Genome Institute"/>
            <person name="Copeland A."/>
            <person name="Lucas S."/>
            <person name="Lapidus A."/>
            <person name="Barry K."/>
            <person name="Detter J.C."/>
            <person name="Glavina del Rio T."/>
            <person name="Hammon N."/>
            <person name="Israni S."/>
            <person name="Dalin E."/>
            <person name="Tice H."/>
            <person name="Pitluck S."/>
            <person name="Chain P."/>
            <person name="Malfatti S."/>
            <person name="Shin M."/>
            <person name="Vergez L."/>
            <person name="Schmutz J."/>
            <person name="Larimer F."/>
            <person name="Land M."/>
            <person name="Hauser L."/>
            <person name="Pelletier D.A."/>
            <person name="Kyrpides N."/>
            <person name="Kim E."/>
            <person name="Harwood C.S."/>
            <person name="Oda Y."/>
            <person name="Richardson P."/>
        </authorList>
    </citation>
    <scope>NUCLEOTIDE SEQUENCE [LARGE SCALE GENOMIC DNA]</scope>
    <source>
        <strain evidence="3">BisA53</strain>
    </source>
</reference>
<sequence>MQPWRSSFVAAAIGISLGLTAAPAIGQEARIDTLKELFATLGRCWRAPALAQGSAGMQITVLVSFRRDGSILGKPKVTFESADASDSDRLAYRVAVMETLQRCTPLPFTEGLAGAMAGRPITMRFDDRRNQPKPKEKQAWLSPKIR</sequence>
<feature type="compositionally biased region" description="Basic and acidic residues" evidence="1">
    <location>
        <begin position="125"/>
        <end position="138"/>
    </location>
</feature>
<dbReference type="EMBL" id="CP000463">
    <property type="protein sequence ID" value="ABJ06705.1"/>
    <property type="molecule type" value="Genomic_DNA"/>
</dbReference>
<gene>
    <name evidence="3" type="ordered locus">RPE_2768</name>
</gene>
<dbReference type="eggNOG" id="ENOG503303A">
    <property type="taxonomic scope" value="Bacteria"/>
</dbReference>
<evidence type="ECO:0000256" key="1">
    <source>
        <dbReference type="SAM" id="MobiDB-lite"/>
    </source>
</evidence>